<reference evidence="2 3" key="1">
    <citation type="submission" date="2019-11" db="EMBL/GenBank/DDBJ databases">
        <title>Genome sequence of Deinococcus xianganensis Y35, AI-2 producing algicidal bacterium, isolated from lake water.</title>
        <authorList>
            <person name="Li Y."/>
        </authorList>
    </citation>
    <scope>NUCLEOTIDE SEQUENCE [LARGE SCALE GENOMIC DNA]</scope>
    <source>
        <strain evidence="2 3">Y35</strain>
    </source>
</reference>
<dbReference type="InterPro" id="IPR054276">
    <property type="entry name" value="DUF7007"/>
</dbReference>
<comment type="caution">
    <text evidence="2">The sequence shown here is derived from an EMBL/GenBank/DDBJ whole genome shotgun (WGS) entry which is preliminary data.</text>
</comment>
<evidence type="ECO:0000259" key="1">
    <source>
        <dbReference type="Pfam" id="PF22653"/>
    </source>
</evidence>
<feature type="domain" description="DUF7007" evidence="1">
    <location>
        <begin position="15"/>
        <end position="103"/>
    </location>
</feature>
<dbReference type="Proteomes" id="UP000430519">
    <property type="component" value="Unassembled WGS sequence"/>
</dbReference>
<evidence type="ECO:0000313" key="2">
    <source>
        <dbReference type="EMBL" id="MXV21944.1"/>
    </source>
</evidence>
<evidence type="ECO:0000313" key="3">
    <source>
        <dbReference type="Proteomes" id="UP000430519"/>
    </source>
</evidence>
<sequence>MGPDREELAPLPPQEVSPWGVVTFQEEVMPGVIFVETGSHGGYHLSPAVNERIPAPVRRANGYYEQDIEAALCAYFVPFPGANPTDVQVVLETQFPEIYAGIMRGDFKN</sequence>
<dbReference type="AlphaFoldDB" id="A0A6I4YPW9"/>
<accession>A0A6I4YPW9</accession>
<keyword evidence="3" id="KW-1185">Reference proteome</keyword>
<gene>
    <name evidence="2" type="ORF">GLX28_20185</name>
</gene>
<dbReference type="EMBL" id="WVHK01000153">
    <property type="protein sequence ID" value="MXV21944.1"/>
    <property type="molecule type" value="Genomic_DNA"/>
</dbReference>
<dbReference type="Pfam" id="PF22653">
    <property type="entry name" value="DUF7007"/>
    <property type="match status" value="1"/>
</dbReference>
<organism evidence="2 3">
    <name type="scientific">Deinococcus xianganensis</name>
    <dbReference type="NCBI Taxonomy" id="1507289"/>
    <lineage>
        <taxon>Bacteria</taxon>
        <taxon>Thermotogati</taxon>
        <taxon>Deinococcota</taxon>
        <taxon>Deinococci</taxon>
        <taxon>Deinococcales</taxon>
        <taxon>Deinococcaceae</taxon>
        <taxon>Deinococcus</taxon>
    </lineage>
</organism>
<protein>
    <recommendedName>
        <fullName evidence="1">DUF7007 domain-containing protein</fullName>
    </recommendedName>
</protein>
<name>A0A6I4YPW9_9DEIO</name>
<dbReference type="RefSeq" id="WP_160982519.1">
    <property type="nucleotide sequence ID" value="NZ_WVHK01000153.1"/>
</dbReference>
<proteinExistence type="predicted"/>